<dbReference type="InterPro" id="IPR056939">
    <property type="entry name" value="Znf_RING_Vps8"/>
</dbReference>
<dbReference type="GO" id="GO:0034058">
    <property type="term" value="P:endosomal vesicle fusion"/>
    <property type="evidence" value="ECO:0007669"/>
    <property type="project" value="TreeGrafter"/>
</dbReference>
<feature type="domain" description="Vps41 beta-propeller" evidence="5">
    <location>
        <begin position="383"/>
        <end position="531"/>
    </location>
</feature>
<reference evidence="7" key="1">
    <citation type="submission" date="2023-01" db="EMBL/GenBank/DDBJ databases">
        <title>The chitinases involved in constricting ring structure development in the nematode-trapping fungus Drechslerella dactyloides.</title>
        <authorList>
            <person name="Wang R."/>
            <person name="Zhang L."/>
            <person name="Tang P."/>
            <person name="Li S."/>
            <person name="Liang L."/>
        </authorList>
    </citation>
    <scope>NUCLEOTIDE SEQUENCE</scope>
    <source>
        <strain evidence="7">YMF1.00031</strain>
    </source>
</reference>
<dbReference type="InterPro" id="IPR013083">
    <property type="entry name" value="Znf_RING/FYVE/PHD"/>
</dbReference>
<protein>
    <submittedName>
        <fullName evidence="7">Vacuolar protein-sorting-associated protein</fullName>
    </submittedName>
</protein>
<dbReference type="Pfam" id="PF23412">
    <property type="entry name" value="zf_RING_Vps8"/>
    <property type="match status" value="1"/>
</dbReference>
<evidence type="ECO:0000313" key="8">
    <source>
        <dbReference type="Proteomes" id="UP001221413"/>
    </source>
</evidence>
<dbReference type="GO" id="GO:0005770">
    <property type="term" value="C:late endosome"/>
    <property type="evidence" value="ECO:0007669"/>
    <property type="project" value="TreeGrafter"/>
</dbReference>
<dbReference type="EMBL" id="JAQGDS010000003">
    <property type="protein sequence ID" value="KAJ6261844.1"/>
    <property type="molecule type" value="Genomic_DNA"/>
</dbReference>
<feature type="region of interest" description="Disordered" evidence="4">
    <location>
        <begin position="464"/>
        <end position="484"/>
    </location>
</feature>
<dbReference type="SUPFAM" id="SSF50978">
    <property type="entry name" value="WD40 repeat-like"/>
    <property type="match status" value="1"/>
</dbReference>
<feature type="region of interest" description="Disordered" evidence="4">
    <location>
        <begin position="1"/>
        <end position="89"/>
    </location>
</feature>
<evidence type="ECO:0000259" key="5">
    <source>
        <dbReference type="Pfam" id="PF23411"/>
    </source>
</evidence>
<comment type="caution">
    <text evidence="7">The sequence shown here is derived from an EMBL/GenBank/DDBJ whole genome shotgun (WGS) entry which is preliminary data.</text>
</comment>
<feature type="compositionally biased region" description="Low complexity" evidence="4">
    <location>
        <begin position="611"/>
        <end position="624"/>
    </location>
</feature>
<feature type="domain" description="Vps41 beta-propeller" evidence="5">
    <location>
        <begin position="178"/>
        <end position="301"/>
    </location>
</feature>
<dbReference type="Gene3D" id="2.130.10.10">
    <property type="entry name" value="YVTN repeat-like/Quinoprotein amine dehydrogenase"/>
    <property type="match status" value="1"/>
</dbReference>
<feature type="region of interest" description="Disordered" evidence="4">
    <location>
        <begin position="533"/>
        <end position="567"/>
    </location>
</feature>
<dbReference type="SMART" id="SM00320">
    <property type="entry name" value="WD40"/>
    <property type="match status" value="3"/>
</dbReference>
<dbReference type="SMART" id="SM00299">
    <property type="entry name" value="CLH"/>
    <property type="match status" value="1"/>
</dbReference>
<dbReference type="GO" id="GO:0016236">
    <property type="term" value="P:macroautophagy"/>
    <property type="evidence" value="ECO:0007669"/>
    <property type="project" value="TreeGrafter"/>
</dbReference>
<dbReference type="Gene3D" id="1.25.40.10">
    <property type="entry name" value="Tetratricopeptide repeat domain"/>
    <property type="match status" value="1"/>
</dbReference>
<evidence type="ECO:0000256" key="4">
    <source>
        <dbReference type="SAM" id="MobiDB-lite"/>
    </source>
</evidence>
<gene>
    <name evidence="7" type="ORF">Dda_2643</name>
</gene>
<keyword evidence="2" id="KW-0653">Protein transport</keyword>
<organism evidence="7 8">
    <name type="scientific">Drechslerella dactyloides</name>
    <name type="common">Nematode-trapping fungus</name>
    <name type="synonym">Arthrobotrys dactyloides</name>
    <dbReference type="NCBI Taxonomy" id="74499"/>
    <lineage>
        <taxon>Eukaryota</taxon>
        <taxon>Fungi</taxon>
        <taxon>Dikarya</taxon>
        <taxon>Ascomycota</taxon>
        <taxon>Pezizomycotina</taxon>
        <taxon>Orbiliomycetes</taxon>
        <taxon>Orbiliales</taxon>
        <taxon>Orbiliaceae</taxon>
        <taxon>Drechslerella</taxon>
    </lineage>
</organism>
<keyword evidence="1" id="KW-0813">Transport</keyword>
<keyword evidence="8" id="KW-1185">Reference proteome</keyword>
<dbReference type="InterPro" id="IPR011990">
    <property type="entry name" value="TPR-like_helical_dom_sf"/>
</dbReference>
<dbReference type="InterPro" id="IPR001680">
    <property type="entry name" value="WD40_rpt"/>
</dbReference>
<sequence length="1317" mass="145590">MEPSSSSSPVPSPLKEEDIPSIPISAVKLTDTADGDPRATEATTASVVQDPDRDADAGQASTDGQAGGAEDGAGEEGEEEEEEEEPKLKYVRLTPSMGNVYRNGDATSTAVVAGDKLIIGTHNGNIHILSLPSLHPLLVYHAHTASVTSLSVSPPIPPPSSAYWHDNTAAPTASSPLHIATSSLDGYTCITNLQDLKNASRTNFSRPVSAIALSPTFKHDRLFLSGGRAGNLIVSTATPNTTSTASLGSQTGGSWLPWGGGSKDTILHSGEGAVSTIAWSRVSPRFVVWANESSIKIMRSHITTFRGDRIDRAGEWRRISAIERPEEVPEEMAASWKVRVEWIDLETLEKRAEEIENEEGKGKGHMVKKKKIVGHKIKRGGGKERLLLGWGPVIWVIDVYGGDGFVIHASPSAKGKAAVESNEGRAWGWAEIVHVVQTDCTIAGLTLYNPSQVLFLAYLTAEKPKEPEESEEATTTTTSSLAPRRRIAHRANALAPELRIVDLVTASEISADSLMMSRYETLSANDYHLSFLPPTLHPSKPPSRGVLSPEPPSSPNQGGPPEGGVGVGSIWNAGIHATTLFSSGASILSRSNSFSTERAGSSKGGDSTPRSSLKGLFLKSSKPKSPMEGRENVPGWKIYISSPYDCIFATERGKKDRLNWLLDRHRFAEAWNLVDRYPDIISESAIVDDTDEDGNETDDISIAENNKSLYSAPMKEKRRIGELWLGELVREEKWEEAAEVSDKVLDTSPRWESWIWVFLKAGKLREITPHVPIKELRPPIPTLPYDTILGKYLDEDWAMFEALIQTWPSEIYDNTEIAKAVQKKLKDRGEAGLKKGQVGWRRLHNCLAILYTHTARHTEALKEYIMLKNAEEAIKLAKEYNILSGAIRGHVAEWLWLGVDDKMSKSASKSELEAQTKENVQLLVHEGWDHEGSGITMEEVVKELKSAEELLLLFFYLKELWVRDKQAAFTGIGIRGRLQPFGDLIVASFAEYDRGSLMEFLQTSEDYDFEKAVKICERRRYIDELVYLYSLTGQTKRALFLIINEKRDVAAAIDFAKTRDDPELWNDLLEYGMDKPPFILGLLEHVGTSLDPIKLVKRIPNGLEVSGLKEGLTKMLREHEIQWSLSAGVARCLSGEVNAGMDRLRTGRRRGVKFDIVAGDAASISTVTEKDEKGKGKEQETELDKLKSVGNSGCGICKHVFEQHEPETLVAFACGHVFHLRCLLKKQKWLKKHPKARQYGYRSEDEGVSDEDEGEEEEEDAIEKIIFRADRAMADAADQPDYGGLRIMSVAEKVTRAALIRQKIDMGCPLEVKRMIL</sequence>
<dbReference type="InterPro" id="IPR000547">
    <property type="entry name" value="Clathrin_H-chain/VPS_repeat"/>
</dbReference>
<dbReference type="CDD" id="cd16448">
    <property type="entry name" value="RING-H2"/>
    <property type="match status" value="1"/>
</dbReference>
<evidence type="ECO:0000256" key="3">
    <source>
        <dbReference type="PROSITE-ProRule" id="PRU01006"/>
    </source>
</evidence>
<dbReference type="SUPFAM" id="SSF57850">
    <property type="entry name" value="RING/U-box"/>
    <property type="match status" value="1"/>
</dbReference>
<dbReference type="GO" id="GO:0030897">
    <property type="term" value="C:HOPS complex"/>
    <property type="evidence" value="ECO:0007669"/>
    <property type="project" value="TreeGrafter"/>
</dbReference>
<proteinExistence type="predicted"/>
<dbReference type="GO" id="GO:0009267">
    <property type="term" value="P:cellular response to starvation"/>
    <property type="evidence" value="ECO:0007669"/>
    <property type="project" value="TreeGrafter"/>
</dbReference>
<evidence type="ECO:0000256" key="2">
    <source>
        <dbReference type="ARBA" id="ARBA00022927"/>
    </source>
</evidence>
<name>A0AAD6J1E5_DREDA</name>
<dbReference type="InterPro" id="IPR036322">
    <property type="entry name" value="WD40_repeat_dom_sf"/>
</dbReference>
<dbReference type="InterPro" id="IPR015943">
    <property type="entry name" value="WD40/YVTN_repeat-like_dom_sf"/>
</dbReference>
<dbReference type="Pfam" id="PF23556">
    <property type="entry name" value="TPR_Vps41"/>
    <property type="match status" value="1"/>
</dbReference>
<feature type="domain" description="Vps8 RING finger" evidence="6">
    <location>
        <begin position="1194"/>
        <end position="1232"/>
    </location>
</feature>
<dbReference type="Pfam" id="PF23411">
    <property type="entry name" value="Beta-prop_Vps41"/>
    <property type="match status" value="2"/>
</dbReference>
<dbReference type="GO" id="GO:0006623">
    <property type="term" value="P:protein targeting to vacuole"/>
    <property type="evidence" value="ECO:0007669"/>
    <property type="project" value="InterPro"/>
</dbReference>
<dbReference type="Proteomes" id="UP001221413">
    <property type="component" value="Unassembled WGS sequence"/>
</dbReference>
<evidence type="ECO:0000313" key="7">
    <source>
        <dbReference type="EMBL" id="KAJ6261844.1"/>
    </source>
</evidence>
<feature type="region of interest" description="Disordered" evidence="4">
    <location>
        <begin position="595"/>
        <end position="630"/>
    </location>
</feature>
<dbReference type="InterPro" id="IPR057780">
    <property type="entry name" value="Beta-prop_Vps41"/>
</dbReference>
<dbReference type="PANTHER" id="PTHR12616">
    <property type="entry name" value="VACUOLAR PROTEIN SORTING VPS41"/>
    <property type="match status" value="1"/>
</dbReference>
<evidence type="ECO:0000256" key="1">
    <source>
        <dbReference type="ARBA" id="ARBA00022448"/>
    </source>
</evidence>
<evidence type="ECO:0000259" key="6">
    <source>
        <dbReference type="Pfam" id="PF23412"/>
    </source>
</evidence>
<dbReference type="PROSITE" id="PS50236">
    <property type="entry name" value="CHCR"/>
    <property type="match status" value="1"/>
</dbReference>
<accession>A0AAD6J1E5</accession>
<dbReference type="InterPro" id="IPR045111">
    <property type="entry name" value="Vps41/Vps8"/>
</dbReference>
<feature type="repeat" description="CHCR" evidence="3">
    <location>
        <begin position="928"/>
        <end position="1081"/>
    </location>
</feature>
<feature type="compositionally biased region" description="Acidic residues" evidence="4">
    <location>
        <begin position="72"/>
        <end position="85"/>
    </location>
</feature>
<dbReference type="Gene3D" id="3.30.40.10">
    <property type="entry name" value="Zinc/RING finger domain, C3HC4 (zinc finger)"/>
    <property type="match status" value="1"/>
</dbReference>
<dbReference type="PANTHER" id="PTHR12616:SF1">
    <property type="entry name" value="VACUOLAR PROTEIN SORTING-ASSOCIATED PROTEIN 41 HOMOLOG"/>
    <property type="match status" value="1"/>
</dbReference>
<feature type="compositionally biased region" description="Polar residues" evidence="4">
    <location>
        <begin position="595"/>
        <end position="610"/>
    </location>
</feature>